<organism evidence="2 3">
    <name type="scientific">Streblomastix strix</name>
    <dbReference type="NCBI Taxonomy" id="222440"/>
    <lineage>
        <taxon>Eukaryota</taxon>
        <taxon>Metamonada</taxon>
        <taxon>Preaxostyla</taxon>
        <taxon>Oxymonadida</taxon>
        <taxon>Streblomastigidae</taxon>
        <taxon>Streblomastix</taxon>
    </lineage>
</organism>
<feature type="non-terminal residue" evidence="2">
    <location>
        <position position="1"/>
    </location>
</feature>
<comment type="caution">
    <text evidence="2">The sequence shown here is derived from an EMBL/GenBank/DDBJ whole genome shotgun (WGS) entry which is preliminary data.</text>
</comment>
<protein>
    <submittedName>
        <fullName evidence="2">Uncharacterized protein</fullName>
    </submittedName>
</protein>
<dbReference type="Proteomes" id="UP000324800">
    <property type="component" value="Unassembled WGS sequence"/>
</dbReference>
<keyword evidence="1" id="KW-0472">Membrane</keyword>
<feature type="transmembrane region" description="Helical" evidence="1">
    <location>
        <begin position="146"/>
        <end position="164"/>
    </location>
</feature>
<accession>A0A5J4VZK1</accession>
<dbReference type="EMBL" id="SNRW01004120">
    <property type="protein sequence ID" value="KAA6388087.1"/>
    <property type="molecule type" value="Genomic_DNA"/>
</dbReference>
<keyword evidence="1" id="KW-0812">Transmembrane</keyword>
<keyword evidence="1" id="KW-1133">Transmembrane helix</keyword>
<reference evidence="2 3" key="1">
    <citation type="submission" date="2019-03" db="EMBL/GenBank/DDBJ databases">
        <title>Single cell metagenomics reveals metabolic interactions within the superorganism composed of flagellate Streblomastix strix and complex community of Bacteroidetes bacteria on its surface.</title>
        <authorList>
            <person name="Treitli S.C."/>
            <person name="Kolisko M."/>
            <person name="Husnik F."/>
            <person name="Keeling P."/>
            <person name="Hampl V."/>
        </authorList>
    </citation>
    <scope>NUCLEOTIDE SEQUENCE [LARGE SCALE GENOMIC DNA]</scope>
    <source>
        <strain evidence="2">ST1C</strain>
    </source>
</reference>
<proteinExistence type="predicted"/>
<evidence type="ECO:0000256" key="1">
    <source>
        <dbReference type="SAM" id="Phobius"/>
    </source>
</evidence>
<dbReference type="AlphaFoldDB" id="A0A5J4VZK1"/>
<name>A0A5J4VZK1_9EUKA</name>
<evidence type="ECO:0000313" key="2">
    <source>
        <dbReference type="EMBL" id="KAA6388087.1"/>
    </source>
</evidence>
<evidence type="ECO:0000313" key="3">
    <source>
        <dbReference type="Proteomes" id="UP000324800"/>
    </source>
</evidence>
<sequence>IIKDKCTGTGSFNQYFKGYQFGNLSGGNFTTLKRAIIRYGPVSVTYYFLKPNPDNTDSLLPGYDLIGGWYNFVIGWNSTDFITLSRQPTYEKYPGTEQDDYTKPISQDWTKGRASLTYTTTEDGKEVTYDQLYFSSIEVFGNSVSVVRAALGLFAAVLILPALLL</sequence>
<gene>
    <name evidence="2" type="ORF">EZS28_016384</name>
</gene>